<organism evidence="2 3">
    <name type="scientific">Tieghemostelium lacteum</name>
    <name type="common">Slime mold</name>
    <name type="synonym">Dictyostelium lacteum</name>
    <dbReference type="NCBI Taxonomy" id="361077"/>
    <lineage>
        <taxon>Eukaryota</taxon>
        <taxon>Amoebozoa</taxon>
        <taxon>Evosea</taxon>
        <taxon>Eumycetozoa</taxon>
        <taxon>Dictyostelia</taxon>
        <taxon>Dictyosteliales</taxon>
        <taxon>Raperosteliaceae</taxon>
        <taxon>Tieghemostelium</taxon>
    </lineage>
</organism>
<feature type="compositionally biased region" description="Pro residues" evidence="1">
    <location>
        <begin position="69"/>
        <end position="79"/>
    </location>
</feature>
<dbReference type="Proteomes" id="UP000076078">
    <property type="component" value="Unassembled WGS sequence"/>
</dbReference>
<dbReference type="EMBL" id="LODT01000022">
    <property type="protein sequence ID" value="KYQ94215.1"/>
    <property type="molecule type" value="Genomic_DNA"/>
</dbReference>
<keyword evidence="3" id="KW-1185">Reference proteome</keyword>
<feature type="region of interest" description="Disordered" evidence="1">
    <location>
        <begin position="1"/>
        <end position="79"/>
    </location>
</feature>
<evidence type="ECO:0000313" key="3">
    <source>
        <dbReference type="Proteomes" id="UP000076078"/>
    </source>
</evidence>
<evidence type="ECO:0000256" key="1">
    <source>
        <dbReference type="SAM" id="MobiDB-lite"/>
    </source>
</evidence>
<gene>
    <name evidence="2" type="ORF">DLAC_04510</name>
</gene>
<dbReference type="AlphaFoldDB" id="A0A151ZJX6"/>
<evidence type="ECO:0000313" key="2">
    <source>
        <dbReference type="EMBL" id="KYQ94215.1"/>
    </source>
</evidence>
<sequence length="79" mass="8703">MKFLGFDGSSRFTMSPSSSYQTASSISSRIITPGSDFGSSSSSSEDDNHHNHNYHPHHHHNTQPIQQQPQPPNAPRSLS</sequence>
<accession>A0A151ZJX6</accession>
<name>A0A151ZJX6_TIELA</name>
<dbReference type="InParanoid" id="A0A151ZJX6"/>
<reference evidence="2 3" key="1">
    <citation type="submission" date="2015-12" db="EMBL/GenBank/DDBJ databases">
        <title>Dictyostelia acquired genes for synthesis and detection of signals that induce cell-type specialization by lateral gene transfer from prokaryotes.</title>
        <authorList>
            <person name="Gloeckner G."/>
            <person name="Schaap P."/>
        </authorList>
    </citation>
    <scope>NUCLEOTIDE SEQUENCE [LARGE SCALE GENOMIC DNA]</scope>
    <source>
        <strain evidence="2 3">TK</strain>
    </source>
</reference>
<comment type="caution">
    <text evidence="2">The sequence shown here is derived from an EMBL/GenBank/DDBJ whole genome shotgun (WGS) entry which is preliminary data.</text>
</comment>
<protein>
    <submittedName>
        <fullName evidence="2">Uncharacterized protein</fullName>
    </submittedName>
</protein>
<proteinExistence type="predicted"/>
<feature type="compositionally biased region" description="Low complexity" evidence="1">
    <location>
        <begin position="15"/>
        <end position="28"/>
    </location>
</feature>
<feature type="compositionally biased region" description="Basic residues" evidence="1">
    <location>
        <begin position="51"/>
        <end position="61"/>
    </location>
</feature>